<dbReference type="InterPro" id="IPR010730">
    <property type="entry name" value="HET"/>
</dbReference>
<dbReference type="PANTHER" id="PTHR33112:SF16">
    <property type="entry name" value="HETEROKARYON INCOMPATIBILITY DOMAIN-CONTAINING PROTEIN"/>
    <property type="match status" value="1"/>
</dbReference>
<dbReference type="Pfam" id="PF06985">
    <property type="entry name" value="HET"/>
    <property type="match status" value="1"/>
</dbReference>
<accession>A0A428RWB9</accession>
<evidence type="ECO:0000313" key="3">
    <source>
        <dbReference type="Proteomes" id="UP000287972"/>
    </source>
</evidence>
<reference evidence="2 3" key="1">
    <citation type="submission" date="2017-06" db="EMBL/GenBank/DDBJ databases">
        <title>Comparative genomic analysis of Ambrosia Fusariam Clade fungi.</title>
        <authorList>
            <person name="Stajich J.E."/>
            <person name="Carrillo J."/>
            <person name="Kijimoto T."/>
            <person name="Eskalen A."/>
            <person name="O'Donnell K."/>
            <person name="Kasson M."/>
        </authorList>
    </citation>
    <scope>NUCLEOTIDE SEQUENCE [LARGE SCALE GENOMIC DNA]</scope>
    <source>
        <strain evidence="2 3">NRRL62606</strain>
    </source>
</reference>
<organism evidence="2 3">
    <name type="scientific">Fusarium floridanum</name>
    <dbReference type="NCBI Taxonomy" id="1325733"/>
    <lineage>
        <taxon>Eukaryota</taxon>
        <taxon>Fungi</taxon>
        <taxon>Dikarya</taxon>
        <taxon>Ascomycota</taxon>
        <taxon>Pezizomycotina</taxon>
        <taxon>Sordariomycetes</taxon>
        <taxon>Hypocreomycetidae</taxon>
        <taxon>Hypocreales</taxon>
        <taxon>Nectriaceae</taxon>
        <taxon>Fusarium</taxon>
        <taxon>Fusarium solani species complex</taxon>
    </lineage>
</organism>
<evidence type="ECO:0000259" key="1">
    <source>
        <dbReference type="Pfam" id="PF06985"/>
    </source>
</evidence>
<keyword evidence="3" id="KW-1185">Reference proteome</keyword>
<protein>
    <recommendedName>
        <fullName evidence="1">Heterokaryon incompatibility domain-containing protein</fullName>
    </recommendedName>
</protein>
<proteinExistence type="predicted"/>
<gene>
    <name evidence="2" type="ORF">CEP51_005577</name>
</gene>
<dbReference type="AlphaFoldDB" id="A0A428RWB9"/>
<feature type="domain" description="Heterokaryon incompatibility" evidence="1">
    <location>
        <begin position="64"/>
        <end position="234"/>
    </location>
</feature>
<dbReference type="PANTHER" id="PTHR33112">
    <property type="entry name" value="DOMAIN PROTEIN, PUTATIVE-RELATED"/>
    <property type="match status" value="1"/>
</dbReference>
<dbReference type="EMBL" id="NKCL01000113">
    <property type="protein sequence ID" value="RSL81826.1"/>
    <property type="molecule type" value="Genomic_DNA"/>
</dbReference>
<dbReference type="Proteomes" id="UP000287972">
    <property type="component" value="Unassembled WGS sequence"/>
</dbReference>
<evidence type="ECO:0000313" key="2">
    <source>
        <dbReference type="EMBL" id="RSL81826.1"/>
    </source>
</evidence>
<name>A0A428RWB9_9HYPO</name>
<sequence length="634" mass="71809">MADIGCATSDTSSASGDFIQVIKGWLQICDNQHAFSVNSQTRQSPSWLIDTECKCIVRGTNHHYLALSYTWHEPFPLTPAKSKKPFQLGLETLSMLQQPGCLSRSEIANQLPKVIKDAIEFVPLIGHRYLWVDRLCIVQGESSTQLEVMRMDETYSGAALALVAAASYGLYGNREMTALNASFEGIQHHQSSAIRSLLDLHSKDASYCRDLEVKAHYHAVSQTRWATRGWTYQEHILSNRLLFFLDDRIFWECEASVWDMYRLSPQGNTQRGEAISDMGKRLLTTDWPDFSLYVDLVCPYNGRSLTYSGDGLSACSGMLNRLTRAFTSGFIFGLPRAALDHALLWQPLRRCYRREELATGTDLLLPSWSWCGWQCYLDPRSLLSGTSTLHDSTHQSITSSWVTESCVEWSILTLSGRRIPISDSSTSDDILPQLACRTERACFHIADILGIEGNPERGFRGGWIRAFGHPVLTDNSLNEMMPVVVLRDKEMNFSGLLKMTDDIKCQQGDRIELIAISKGTANRSDIRECLEERVFEKSQYEGSGPFQASFDENGLWIDDFSGHDVGTYQITFEGDEEPELRQINEYWGEEETCRFYNVLWVVRTEDVHYRVACGRIAEKTWTADRSSEIDVVLG</sequence>
<comment type="caution">
    <text evidence="2">The sequence shown here is derived from an EMBL/GenBank/DDBJ whole genome shotgun (WGS) entry which is preliminary data.</text>
</comment>